<dbReference type="GO" id="GO:0000166">
    <property type="term" value="F:nucleotide binding"/>
    <property type="evidence" value="ECO:0007669"/>
    <property type="project" value="UniProtKB-KW"/>
</dbReference>
<evidence type="ECO:0000256" key="1">
    <source>
        <dbReference type="ARBA" id="ARBA00004606"/>
    </source>
</evidence>
<dbReference type="PANTHER" id="PTHR23033:SF14">
    <property type="entry name" value="GLYCOPROTEIN-N-ACETYLGALACTOSAMINE 3-BETA-GALACTOSYLTRANSFERASE 1-RELATED"/>
    <property type="match status" value="1"/>
</dbReference>
<evidence type="ECO:0000256" key="4">
    <source>
        <dbReference type="ARBA" id="ARBA00012557"/>
    </source>
</evidence>
<reference evidence="13" key="1">
    <citation type="submission" date="2021-01" db="EMBL/GenBank/DDBJ databases">
        <authorList>
            <person name="Corre E."/>
            <person name="Pelletier E."/>
            <person name="Niang G."/>
            <person name="Scheremetjew M."/>
            <person name="Finn R."/>
            <person name="Kale V."/>
            <person name="Holt S."/>
            <person name="Cochrane G."/>
            <person name="Meng A."/>
            <person name="Brown T."/>
            <person name="Cohen L."/>
        </authorList>
    </citation>
    <scope>NUCLEOTIDE SEQUENCE</scope>
    <source>
        <strain evidence="13">PLY429</strain>
    </source>
</reference>
<evidence type="ECO:0000256" key="11">
    <source>
        <dbReference type="ARBA" id="ARBA00023136"/>
    </source>
</evidence>
<dbReference type="AlphaFoldDB" id="A0A7S1X4M0"/>
<dbReference type="Gene3D" id="3.90.550.50">
    <property type="match status" value="1"/>
</dbReference>
<proteinExistence type="inferred from homology"/>
<keyword evidence="5" id="KW-0328">Glycosyltransferase</keyword>
<evidence type="ECO:0000256" key="10">
    <source>
        <dbReference type="ARBA" id="ARBA00022989"/>
    </source>
</evidence>
<evidence type="ECO:0000313" key="13">
    <source>
        <dbReference type="EMBL" id="CAD9208394.1"/>
    </source>
</evidence>
<organism evidence="13">
    <name type="scientific">Tetraselmis chuii</name>
    <dbReference type="NCBI Taxonomy" id="63592"/>
    <lineage>
        <taxon>Eukaryota</taxon>
        <taxon>Viridiplantae</taxon>
        <taxon>Chlorophyta</taxon>
        <taxon>core chlorophytes</taxon>
        <taxon>Chlorodendrophyceae</taxon>
        <taxon>Chlorodendrales</taxon>
        <taxon>Chlorodendraceae</taxon>
        <taxon>Tetraselmis</taxon>
    </lineage>
</organism>
<keyword evidence="11" id="KW-0472">Membrane</keyword>
<evidence type="ECO:0000256" key="7">
    <source>
        <dbReference type="ARBA" id="ARBA00022692"/>
    </source>
</evidence>
<dbReference type="GO" id="GO:0016263">
    <property type="term" value="F:glycoprotein-N-acetylgalactosamine 3-beta-galactosyltransferase activity"/>
    <property type="evidence" value="ECO:0007669"/>
    <property type="project" value="UniProtKB-EC"/>
</dbReference>
<gene>
    <name evidence="13" type="ORF">TCHU04912_LOCUS10631</name>
</gene>
<comment type="similarity">
    <text evidence="3">Belongs to the glycosyltransferase 31 family. Beta3-Gal-T subfamily.</text>
</comment>
<evidence type="ECO:0000256" key="6">
    <source>
        <dbReference type="ARBA" id="ARBA00022679"/>
    </source>
</evidence>
<dbReference type="PANTHER" id="PTHR23033">
    <property type="entry name" value="BETA1,3-GALACTOSYLTRANSFERASE"/>
    <property type="match status" value="1"/>
</dbReference>
<comment type="pathway">
    <text evidence="2">Protein modification; protein glycosylation.</text>
</comment>
<dbReference type="InterPro" id="IPR003378">
    <property type="entry name" value="Fringe-like_glycosylTrfase"/>
</dbReference>
<dbReference type="EC" id="2.4.1.122" evidence="4"/>
<evidence type="ECO:0000256" key="9">
    <source>
        <dbReference type="ARBA" id="ARBA00022968"/>
    </source>
</evidence>
<dbReference type="Pfam" id="PF02434">
    <property type="entry name" value="Fringe"/>
    <property type="match status" value="1"/>
</dbReference>
<evidence type="ECO:0000256" key="8">
    <source>
        <dbReference type="ARBA" id="ARBA00022741"/>
    </source>
</evidence>
<evidence type="ECO:0000259" key="12">
    <source>
        <dbReference type="Pfam" id="PF02434"/>
    </source>
</evidence>
<keyword evidence="8" id="KW-0547">Nucleotide-binding</keyword>
<keyword evidence="9" id="KW-0735">Signal-anchor</keyword>
<keyword evidence="10" id="KW-1133">Transmembrane helix</keyword>
<dbReference type="GO" id="GO:0016020">
    <property type="term" value="C:membrane"/>
    <property type="evidence" value="ECO:0007669"/>
    <property type="project" value="UniProtKB-SubCell"/>
</dbReference>
<name>A0A7S1X4M0_9CHLO</name>
<keyword evidence="7" id="KW-0812">Transmembrane</keyword>
<evidence type="ECO:0000256" key="5">
    <source>
        <dbReference type="ARBA" id="ARBA00022676"/>
    </source>
</evidence>
<feature type="domain" description="Fringe-like glycosyltransferase" evidence="12">
    <location>
        <begin position="38"/>
        <end position="226"/>
    </location>
</feature>
<evidence type="ECO:0000256" key="3">
    <source>
        <dbReference type="ARBA" id="ARBA00006462"/>
    </source>
</evidence>
<keyword evidence="6" id="KW-0808">Transferase</keyword>
<evidence type="ECO:0000256" key="2">
    <source>
        <dbReference type="ARBA" id="ARBA00004922"/>
    </source>
</evidence>
<protein>
    <recommendedName>
        <fullName evidence="4">N-acetylgalactosaminide beta-1,3-galactosyltransferase</fullName>
        <ecNumber evidence="4">2.4.1.122</ecNumber>
    </recommendedName>
</protein>
<dbReference type="InterPro" id="IPR026050">
    <property type="entry name" value="C1GALT1/C1GALT1_chp1"/>
</dbReference>
<accession>A0A7S1X4M0</accession>
<sequence length="303" mass="32937">MTNCTAGRGDEISGGAASVLRLVRVAEPTSVGHSGTRVLCLVSTNGANHDDNLEAVRSTWGWRCHGFLAFSDTMDLNRSAVVAPVPEGRAPAWQSVRSMWRYISYHYASEFDWFLSVNDDAMVIVENLVAYLGRPGLQAQRASGSGTYLGFRLVAPNPDFPGPYNSGGAGYVLDRAALHKMMTCMDAEDGCGAAIMAHDLAEDMALGSSLHAAGVFAYEARDELHRNRFHPFSPETIPASDGRDWLGEYTKKNEHAKFGLEDISPETVTFDGLHDSALLFAHRYLYYCLHAPSTPVVAGLSTT</sequence>
<comment type="subcellular location">
    <subcellularLocation>
        <location evidence="1">Membrane</location>
        <topology evidence="1">Single-pass type II membrane protein</topology>
    </subcellularLocation>
</comment>
<dbReference type="EMBL" id="HBGG01020495">
    <property type="protein sequence ID" value="CAD9208394.1"/>
    <property type="molecule type" value="Transcribed_RNA"/>
</dbReference>